<organism evidence="2 3">
    <name type="scientific">Plakobranchus ocellatus</name>
    <dbReference type="NCBI Taxonomy" id="259542"/>
    <lineage>
        <taxon>Eukaryota</taxon>
        <taxon>Metazoa</taxon>
        <taxon>Spiralia</taxon>
        <taxon>Lophotrochozoa</taxon>
        <taxon>Mollusca</taxon>
        <taxon>Gastropoda</taxon>
        <taxon>Heterobranchia</taxon>
        <taxon>Euthyneura</taxon>
        <taxon>Panpulmonata</taxon>
        <taxon>Sacoglossa</taxon>
        <taxon>Placobranchoidea</taxon>
        <taxon>Plakobranchidae</taxon>
        <taxon>Plakobranchus</taxon>
    </lineage>
</organism>
<accession>A0AAV4AN88</accession>
<proteinExistence type="predicted"/>
<dbReference type="EMBL" id="BLXT01004436">
    <property type="protein sequence ID" value="GFO12626.1"/>
    <property type="molecule type" value="Genomic_DNA"/>
</dbReference>
<dbReference type="Proteomes" id="UP000735302">
    <property type="component" value="Unassembled WGS sequence"/>
</dbReference>
<sequence>MAIDIVHVWNEAEVTEASTTRGLVCARNKAASPRSPHGERSRTCGVRDPQEQHSPRSPQGERSRVYGMRGLQVRGAPRRPCEMSREGGNGGARWQHPRRGLVRVAMGDSSTQEAPARGLGRVSMEGSARGAPARGAPARGLVRRRIEVNNAQGAPARGLVRVAMDEDNAQGAPERGLVRVAMEEDNAQGAPASLGRRRMWRKVNGLPLCQTA</sequence>
<feature type="compositionally biased region" description="Basic and acidic residues" evidence="1">
    <location>
        <begin position="48"/>
        <end position="64"/>
    </location>
</feature>
<comment type="caution">
    <text evidence="2">The sequence shown here is derived from an EMBL/GenBank/DDBJ whole genome shotgun (WGS) entry which is preliminary data.</text>
</comment>
<name>A0AAV4AN88_9GAST</name>
<evidence type="ECO:0000256" key="1">
    <source>
        <dbReference type="SAM" id="MobiDB-lite"/>
    </source>
</evidence>
<feature type="region of interest" description="Disordered" evidence="1">
    <location>
        <begin position="107"/>
        <end position="137"/>
    </location>
</feature>
<reference evidence="2 3" key="1">
    <citation type="journal article" date="2021" name="Elife">
        <title>Chloroplast acquisition without the gene transfer in kleptoplastic sea slugs, Plakobranchus ocellatus.</title>
        <authorList>
            <person name="Maeda T."/>
            <person name="Takahashi S."/>
            <person name="Yoshida T."/>
            <person name="Shimamura S."/>
            <person name="Takaki Y."/>
            <person name="Nagai Y."/>
            <person name="Toyoda A."/>
            <person name="Suzuki Y."/>
            <person name="Arimoto A."/>
            <person name="Ishii H."/>
            <person name="Satoh N."/>
            <person name="Nishiyama T."/>
            <person name="Hasebe M."/>
            <person name="Maruyama T."/>
            <person name="Minagawa J."/>
            <person name="Obokata J."/>
            <person name="Shigenobu S."/>
        </authorList>
    </citation>
    <scope>NUCLEOTIDE SEQUENCE [LARGE SCALE GENOMIC DNA]</scope>
</reference>
<evidence type="ECO:0000313" key="2">
    <source>
        <dbReference type="EMBL" id="GFO12626.1"/>
    </source>
</evidence>
<keyword evidence="3" id="KW-1185">Reference proteome</keyword>
<evidence type="ECO:0000313" key="3">
    <source>
        <dbReference type="Proteomes" id="UP000735302"/>
    </source>
</evidence>
<protein>
    <submittedName>
        <fullName evidence="2">Uncharacterized protein</fullName>
    </submittedName>
</protein>
<gene>
    <name evidence="2" type="ORF">PoB_003913100</name>
</gene>
<feature type="region of interest" description="Disordered" evidence="1">
    <location>
        <begin position="27"/>
        <end position="95"/>
    </location>
</feature>
<feature type="compositionally biased region" description="Low complexity" evidence="1">
    <location>
        <begin position="128"/>
        <end position="137"/>
    </location>
</feature>
<dbReference type="AlphaFoldDB" id="A0AAV4AN88"/>